<dbReference type="InterPro" id="IPR002921">
    <property type="entry name" value="Fungal_lipase-type"/>
</dbReference>
<feature type="domain" description="Fungal lipase-type" evidence="2">
    <location>
        <begin position="51"/>
        <end position="94"/>
    </location>
</feature>
<proteinExistence type="predicted"/>
<accession>A0A9R1NYY0</accession>
<dbReference type="Gene3D" id="3.40.50.1820">
    <property type="entry name" value="alpha/beta hydrolase"/>
    <property type="match status" value="1"/>
</dbReference>
<protein>
    <recommendedName>
        <fullName evidence="2">Fungal lipase-type domain-containing protein</fullName>
    </recommendedName>
</protein>
<keyword evidence="1" id="KW-1133">Transmembrane helix</keyword>
<feature type="transmembrane region" description="Helical" evidence="1">
    <location>
        <begin position="89"/>
        <end position="108"/>
    </location>
</feature>
<dbReference type="Proteomes" id="UP000324705">
    <property type="component" value="Chromosome 2A"/>
</dbReference>
<evidence type="ECO:0000313" key="3">
    <source>
        <dbReference type="EMBL" id="VAH33594.1"/>
    </source>
</evidence>
<sequence>MRERVISTFPHYGHGGIVEAARELFMQLNNCTGDNGNSENTSSKKLGFLSMLVQEGSECHGYKIRLVGHSLGGAVATVLGMMVRHVGPSLLFAYTFFVNYIPFPLSFLF</sequence>
<dbReference type="PANTHER" id="PTHR47030:SF2">
    <property type="entry name" value="LIPASE CLASS 3 FAMILY PROTEIN"/>
    <property type="match status" value="1"/>
</dbReference>
<dbReference type="Pfam" id="PF01764">
    <property type="entry name" value="Lipase_3"/>
    <property type="match status" value="1"/>
</dbReference>
<dbReference type="GO" id="GO:0006629">
    <property type="term" value="P:lipid metabolic process"/>
    <property type="evidence" value="ECO:0007669"/>
    <property type="project" value="InterPro"/>
</dbReference>
<evidence type="ECO:0000256" key="1">
    <source>
        <dbReference type="SAM" id="Phobius"/>
    </source>
</evidence>
<evidence type="ECO:0000259" key="2">
    <source>
        <dbReference type="Pfam" id="PF01764"/>
    </source>
</evidence>
<evidence type="ECO:0000313" key="4">
    <source>
        <dbReference type="Proteomes" id="UP000324705"/>
    </source>
</evidence>
<keyword evidence="4" id="KW-1185">Reference proteome</keyword>
<name>A0A9R1NYY0_TRITD</name>
<dbReference type="Gramene" id="TRITD2Av1G209280.6">
    <property type="protein sequence ID" value="TRITD2Av1G209280.6"/>
    <property type="gene ID" value="TRITD2Av1G209280"/>
</dbReference>
<gene>
    <name evidence="3" type="ORF">TRITD_2Av1G209280</name>
</gene>
<dbReference type="EMBL" id="LT934113">
    <property type="protein sequence ID" value="VAH33594.1"/>
    <property type="molecule type" value="Genomic_DNA"/>
</dbReference>
<reference evidence="3 4" key="1">
    <citation type="submission" date="2017-09" db="EMBL/GenBank/DDBJ databases">
        <authorList>
            <consortium name="International Durum Wheat Genome Sequencing Consortium (IDWGSC)"/>
            <person name="Milanesi L."/>
        </authorList>
    </citation>
    <scope>NUCLEOTIDE SEQUENCE [LARGE SCALE GENOMIC DNA]</scope>
    <source>
        <strain evidence="4">cv. Svevo</strain>
    </source>
</reference>
<dbReference type="PANTHER" id="PTHR47030">
    <property type="entry name" value="LIPASE CLASS 3 FAMILY PROTEIN"/>
    <property type="match status" value="1"/>
</dbReference>
<organism evidence="3 4">
    <name type="scientific">Triticum turgidum subsp. durum</name>
    <name type="common">Durum wheat</name>
    <name type="synonym">Triticum durum</name>
    <dbReference type="NCBI Taxonomy" id="4567"/>
    <lineage>
        <taxon>Eukaryota</taxon>
        <taxon>Viridiplantae</taxon>
        <taxon>Streptophyta</taxon>
        <taxon>Embryophyta</taxon>
        <taxon>Tracheophyta</taxon>
        <taxon>Spermatophyta</taxon>
        <taxon>Magnoliopsida</taxon>
        <taxon>Liliopsida</taxon>
        <taxon>Poales</taxon>
        <taxon>Poaceae</taxon>
        <taxon>BOP clade</taxon>
        <taxon>Pooideae</taxon>
        <taxon>Triticodae</taxon>
        <taxon>Triticeae</taxon>
        <taxon>Triticinae</taxon>
        <taxon>Triticum</taxon>
    </lineage>
</organism>
<dbReference type="InterPro" id="IPR029058">
    <property type="entry name" value="AB_hydrolase_fold"/>
</dbReference>
<keyword evidence="1" id="KW-0472">Membrane</keyword>
<dbReference type="AlphaFoldDB" id="A0A9R1NYY0"/>
<dbReference type="SUPFAM" id="SSF53474">
    <property type="entry name" value="alpha/beta-Hydrolases"/>
    <property type="match status" value="1"/>
</dbReference>
<keyword evidence="1" id="KW-0812">Transmembrane</keyword>